<dbReference type="CDD" id="cd07377">
    <property type="entry name" value="WHTH_GntR"/>
    <property type="match status" value="1"/>
</dbReference>
<dbReference type="RefSeq" id="WP_142122021.1">
    <property type="nucleotide sequence ID" value="NZ_BAAASV010000002.1"/>
</dbReference>
<evidence type="ECO:0000313" key="6">
    <source>
        <dbReference type="Proteomes" id="UP000315389"/>
    </source>
</evidence>
<evidence type="ECO:0000259" key="4">
    <source>
        <dbReference type="PROSITE" id="PS50949"/>
    </source>
</evidence>
<dbReference type="GO" id="GO:0003700">
    <property type="term" value="F:DNA-binding transcription factor activity"/>
    <property type="evidence" value="ECO:0007669"/>
    <property type="project" value="InterPro"/>
</dbReference>
<gene>
    <name evidence="5" type="ORF">FB461_2231</name>
</gene>
<evidence type="ECO:0000256" key="2">
    <source>
        <dbReference type="ARBA" id="ARBA00023125"/>
    </source>
</evidence>
<dbReference type="GO" id="GO:0003677">
    <property type="term" value="F:DNA binding"/>
    <property type="evidence" value="ECO:0007669"/>
    <property type="project" value="UniProtKB-KW"/>
</dbReference>
<accession>A0A542ZB05</accession>
<dbReference type="PANTHER" id="PTHR38445">
    <property type="entry name" value="HTH-TYPE TRANSCRIPTIONAL REPRESSOR YTRA"/>
    <property type="match status" value="1"/>
</dbReference>
<comment type="caution">
    <text evidence="5">The sequence shown here is derived from an EMBL/GenBank/DDBJ whole genome shotgun (WGS) entry which is preliminary data.</text>
</comment>
<evidence type="ECO:0000256" key="1">
    <source>
        <dbReference type="ARBA" id="ARBA00023015"/>
    </source>
</evidence>
<dbReference type="PROSITE" id="PS50949">
    <property type="entry name" value="HTH_GNTR"/>
    <property type="match status" value="1"/>
</dbReference>
<proteinExistence type="predicted"/>
<dbReference type="SUPFAM" id="SSF46785">
    <property type="entry name" value="Winged helix' DNA-binding domain"/>
    <property type="match status" value="1"/>
</dbReference>
<dbReference type="Gene3D" id="1.10.10.10">
    <property type="entry name" value="Winged helix-like DNA-binding domain superfamily/Winged helix DNA-binding domain"/>
    <property type="match status" value="1"/>
</dbReference>
<dbReference type="InterPro" id="IPR036388">
    <property type="entry name" value="WH-like_DNA-bd_sf"/>
</dbReference>
<keyword evidence="2 5" id="KW-0238">DNA-binding</keyword>
<evidence type="ECO:0000256" key="3">
    <source>
        <dbReference type="ARBA" id="ARBA00023163"/>
    </source>
</evidence>
<protein>
    <submittedName>
        <fullName evidence="5">DNA-binding transcriptional regulator YhcF (GntR family)</fullName>
    </submittedName>
</protein>
<dbReference type="InterPro" id="IPR036390">
    <property type="entry name" value="WH_DNA-bd_sf"/>
</dbReference>
<dbReference type="PANTHER" id="PTHR38445:SF10">
    <property type="entry name" value="GNTR-FAMILY TRANSCRIPTIONAL REGULATOR"/>
    <property type="match status" value="1"/>
</dbReference>
<feature type="domain" description="HTH gntR-type" evidence="4">
    <location>
        <begin position="6"/>
        <end position="74"/>
    </location>
</feature>
<dbReference type="AlphaFoldDB" id="A0A542ZB05"/>
<keyword evidence="1" id="KW-0805">Transcription regulation</keyword>
<organism evidence="5 6">
    <name type="scientific">Rarobacter faecitabidus</name>
    <dbReference type="NCBI Taxonomy" id="13243"/>
    <lineage>
        <taxon>Bacteria</taxon>
        <taxon>Bacillati</taxon>
        <taxon>Actinomycetota</taxon>
        <taxon>Actinomycetes</taxon>
        <taxon>Micrococcales</taxon>
        <taxon>Rarobacteraceae</taxon>
        <taxon>Rarobacter</taxon>
    </lineage>
</organism>
<keyword evidence="6" id="KW-1185">Reference proteome</keyword>
<reference evidence="5 6" key="1">
    <citation type="submission" date="2019-06" db="EMBL/GenBank/DDBJ databases">
        <title>Sequencing the genomes of 1000 actinobacteria strains.</title>
        <authorList>
            <person name="Klenk H.-P."/>
        </authorList>
    </citation>
    <scope>NUCLEOTIDE SEQUENCE [LARGE SCALE GENOMIC DNA]</scope>
    <source>
        <strain evidence="5 6">DSM 4813</strain>
    </source>
</reference>
<sequence length="119" mass="12936">MLSDDRPIFIQLAEWLEGGIARGDFPEGSPIPSINELAAFHRINPATANKAVAQLTAKGLITRQRGVGMFVNQGARAALVHEKTQDFAEERIAPLVSEAKLIGLSLDELTALTEKEWNA</sequence>
<dbReference type="InterPro" id="IPR000524">
    <property type="entry name" value="Tscrpt_reg_HTH_GntR"/>
</dbReference>
<keyword evidence="3" id="KW-0804">Transcription</keyword>
<dbReference type="OrthoDB" id="162505at2"/>
<dbReference type="Proteomes" id="UP000315389">
    <property type="component" value="Unassembled WGS sequence"/>
</dbReference>
<dbReference type="Pfam" id="PF00392">
    <property type="entry name" value="GntR"/>
    <property type="match status" value="1"/>
</dbReference>
<dbReference type="EMBL" id="VFOS01000004">
    <property type="protein sequence ID" value="TQL57492.1"/>
    <property type="molecule type" value="Genomic_DNA"/>
</dbReference>
<evidence type="ECO:0000313" key="5">
    <source>
        <dbReference type="EMBL" id="TQL57492.1"/>
    </source>
</evidence>
<name>A0A542ZB05_RARFA</name>
<dbReference type="SMART" id="SM00345">
    <property type="entry name" value="HTH_GNTR"/>
    <property type="match status" value="1"/>
</dbReference>